<evidence type="ECO:0000256" key="1">
    <source>
        <dbReference type="ARBA" id="ARBA00004162"/>
    </source>
</evidence>
<keyword evidence="7" id="KW-0732">Signal</keyword>
<evidence type="ECO:0000256" key="7">
    <source>
        <dbReference type="SAM" id="SignalP"/>
    </source>
</evidence>
<evidence type="ECO:0000256" key="3">
    <source>
        <dbReference type="ARBA" id="ARBA00022692"/>
    </source>
</evidence>
<evidence type="ECO:0000256" key="5">
    <source>
        <dbReference type="ARBA" id="ARBA00023136"/>
    </source>
</evidence>
<evidence type="ECO:0000313" key="8">
    <source>
        <dbReference type="EMBL" id="SLM32433.1"/>
    </source>
</evidence>
<sequence>MKKKIVMATIKIICMVLVVIAEDSRNAMAVTIKIPLKDIMQVENIKLEGMSANTDIYDFKLPIPERWRVKQALFTFYYNLSSALLKKNSRLVFSFRGNPLKQVELDPLSPSGTCQVVIPGSLLTSGYHPFYFSVTQHSIEADCENPDAPELWTWLELSNAFIVFDVELKAVPLRVSAINDFIFDSRTPLPQPVNILFPYSEEEYLKAAALTASGVSLRYEYRSVPIKSMERIMPEMDNVIVGTDVFVREMLAASEDKSNVAGKDIEQISVNGPAIMILSLPAVKSPGTVLDTSLDINKNDDSGTTTLKTDPSHTLIVITGRSVDEVITAAKAFSTISLPLPDTPTVHIRDTNVPLPDIYAMKNLLEPTMTYTLSTLGFATHTFKGATPVPRGFTFRIPSDSHLSPNSHAILTLNLAYGAGMREDSVLNIILNDKFVAAIPCKDINGGTYRNYKIELMLSYMNAGYNRLLVAPQLVPVKSDKCTMIQTGNLRVTVFDDSTFEMPHVDQWIEMPQLSAFMTDGFPFAKFPDMRETLLLIPDGRKSSIISALNLVAVSAQKTGFPPFGLEYKLHQPTTTQKTDNIENMELDIDRDVIVVSQIDNLPEQYQSAAPLNPATSGSIKYPHLTRAKGYEPTAGKGIWSKIIPSKGSRVTAISLSKSELVVTSFDPMIMSGRAALMEFQSPYHKDRTVMVLTTSGEKDMEKAGEAIWKSGVQATCKGDAALINLMNDENETISMKIGSSYYLGAVSPLPFIEYYANTYPLYLIGSVLICAILISLGFYRLLKARRAKRIGNEK</sequence>
<dbReference type="Pfam" id="PF03170">
    <property type="entry name" value="BcsB"/>
    <property type="match status" value="1"/>
</dbReference>
<dbReference type="OrthoDB" id="9806702at2"/>
<dbReference type="GO" id="GO:0006011">
    <property type="term" value="P:UDP-alpha-D-glucose metabolic process"/>
    <property type="evidence" value="ECO:0007669"/>
    <property type="project" value="InterPro"/>
</dbReference>
<keyword evidence="4 6" id="KW-1133">Transmembrane helix</keyword>
<evidence type="ECO:0000256" key="4">
    <source>
        <dbReference type="ARBA" id="ARBA00022989"/>
    </source>
</evidence>
<proteinExistence type="predicted"/>
<dbReference type="GO" id="GO:0005886">
    <property type="term" value="C:plasma membrane"/>
    <property type="evidence" value="ECO:0007669"/>
    <property type="project" value="UniProtKB-SubCell"/>
</dbReference>
<dbReference type="PANTHER" id="PTHR39083:SF1">
    <property type="entry name" value="CYCLIC DI-GMP-BINDING PROTEIN"/>
    <property type="match status" value="1"/>
</dbReference>
<keyword evidence="2" id="KW-1003">Cell membrane</keyword>
<comment type="subcellular location">
    <subcellularLocation>
        <location evidence="1">Cell membrane</location>
        <topology evidence="1">Single-pass membrane protein</topology>
    </subcellularLocation>
</comment>
<keyword evidence="3 6" id="KW-0812">Transmembrane</keyword>
<accession>A0A1W1HJ07</accession>
<protein>
    <submittedName>
        <fullName evidence="8">Putative Cellulose synthase subunit B</fullName>
    </submittedName>
</protein>
<name>A0A1W1HJ07_9BACT</name>
<feature type="chain" id="PRO_5039926478" evidence="7">
    <location>
        <begin position="30"/>
        <end position="795"/>
    </location>
</feature>
<dbReference type="PANTHER" id="PTHR39083">
    <property type="entry name" value="CYCLIC DI-GMP-BINDING PROTEIN"/>
    <property type="match status" value="1"/>
</dbReference>
<evidence type="ECO:0000256" key="6">
    <source>
        <dbReference type="SAM" id="Phobius"/>
    </source>
</evidence>
<dbReference type="AlphaFoldDB" id="A0A1W1HJ07"/>
<dbReference type="Proteomes" id="UP000191931">
    <property type="component" value="Unassembled WGS sequence"/>
</dbReference>
<feature type="transmembrane region" description="Helical" evidence="6">
    <location>
        <begin position="760"/>
        <end position="780"/>
    </location>
</feature>
<keyword evidence="5 6" id="KW-0472">Membrane</keyword>
<dbReference type="Gene3D" id="2.60.120.260">
    <property type="entry name" value="Galactose-binding domain-like"/>
    <property type="match status" value="2"/>
</dbReference>
<organism evidence="8 9">
    <name type="scientific">Desulfamplus magnetovallimortis</name>
    <dbReference type="NCBI Taxonomy" id="1246637"/>
    <lineage>
        <taxon>Bacteria</taxon>
        <taxon>Pseudomonadati</taxon>
        <taxon>Thermodesulfobacteriota</taxon>
        <taxon>Desulfobacteria</taxon>
        <taxon>Desulfobacterales</taxon>
        <taxon>Desulfobacteraceae</taxon>
        <taxon>Desulfamplus</taxon>
    </lineage>
</organism>
<dbReference type="EMBL" id="FWEV01000317">
    <property type="protein sequence ID" value="SLM32433.1"/>
    <property type="molecule type" value="Genomic_DNA"/>
</dbReference>
<reference evidence="8 9" key="1">
    <citation type="submission" date="2017-03" db="EMBL/GenBank/DDBJ databases">
        <authorList>
            <person name="Afonso C.L."/>
            <person name="Miller P.J."/>
            <person name="Scott M.A."/>
            <person name="Spackman E."/>
            <person name="Goraichik I."/>
            <person name="Dimitrov K.M."/>
            <person name="Suarez D.L."/>
            <person name="Swayne D.E."/>
        </authorList>
    </citation>
    <scope>NUCLEOTIDE SEQUENCE [LARGE SCALE GENOMIC DNA]</scope>
    <source>
        <strain evidence="8">PRJEB14757</strain>
    </source>
</reference>
<keyword evidence="9" id="KW-1185">Reference proteome</keyword>
<evidence type="ECO:0000313" key="9">
    <source>
        <dbReference type="Proteomes" id="UP000191931"/>
    </source>
</evidence>
<dbReference type="RefSeq" id="WP_080802198.1">
    <property type="nucleotide sequence ID" value="NZ_LT828543.1"/>
</dbReference>
<dbReference type="UniPathway" id="UPA00694"/>
<dbReference type="STRING" id="1246637.MTBBW1_720010"/>
<evidence type="ECO:0000256" key="2">
    <source>
        <dbReference type="ARBA" id="ARBA00022475"/>
    </source>
</evidence>
<dbReference type="InterPro" id="IPR018513">
    <property type="entry name" value="Cell_synthase_bac"/>
</dbReference>
<gene>
    <name evidence="8" type="ORF">MTBBW1_720010</name>
</gene>
<feature type="signal peptide" evidence="7">
    <location>
        <begin position="1"/>
        <end position="29"/>
    </location>
</feature>